<dbReference type="InterPro" id="IPR011990">
    <property type="entry name" value="TPR-like_helical_dom_sf"/>
</dbReference>
<dbReference type="InterPro" id="IPR055430">
    <property type="entry name" value="HAT_Syf1_CNRKL1_C"/>
</dbReference>
<protein>
    <submittedName>
        <fullName evidence="7">Pre-rRNA processing protein</fullName>
    </submittedName>
</protein>
<sequence>MKSVSREGDTSGKSDLKKSKKHKFKGNNKRINENKSQNYDNKQAKDEESAVDLKKRHKKKNNQNLDLNIDSTLEFENESKIRELENRIADNEWMNNPSSVLDYERLVVTNSGSSVVWIAYMSFYLNSGDLEMARKVVNRGLKSIDFREMGEKLNLWVAYLNMECIYGDQVMEVFNKAVQYNDSKTIYLKMIGILVSNKQFDKAKEICEKGIKKFYTSKKIWLAYLKLFYEHIKDFEAGRQLHKTCISRIPQRKRLFITSSTALLEYKHGSPEMGKMYFENILLDNPKRMDIWNQYLTAHIKLQINDTLTPKSERLKNVRNLFERAISLDLKPKKMKIIFAKWLEFECTHGNDKSKQMVQNKALKYVEYMEKKLPS</sequence>
<dbReference type="PANTHER" id="PTHR23270:SF10">
    <property type="entry name" value="PROTEIN RRP5 HOMOLOG"/>
    <property type="match status" value="1"/>
</dbReference>
<name>A0A976M3Q0_THEOR</name>
<evidence type="ECO:0000313" key="8">
    <source>
        <dbReference type="Proteomes" id="UP000244803"/>
    </source>
</evidence>
<dbReference type="SUPFAM" id="SSF48452">
    <property type="entry name" value="TPR-like"/>
    <property type="match status" value="1"/>
</dbReference>
<dbReference type="GO" id="GO:0032040">
    <property type="term" value="C:small-subunit processome"/>
    <property type="evidence" value="ECO:0007669"/>
    <property type="project" value="TreeGrafter"/>
</dbReference>
<comment type="subcellular location">
    <subcellularLocation>
        <location evidence="1">Nucleus</location>
    </subcellularLocation>
</comment>
<feature type="region of interest" description="Disordered" evidence="5">
    <location>
        <begin position="1"/>
        <end position="63"/>
    </location>
</feature>
<evidence type="ECO:0000256" key="1">
    <source>
        <dbReference type="ARBA" id="ARBA00004123"/>
    </source>
</evidence>
<evidence type="ECO:0000256" key="5">
    <source>
        <dbReference type="SAM" id="MobiDB-lite"/>
    </source>
</evidence>
<dbReference type="Gene3D" id="1.25.40.10">
    <property type="entry name" value="Tetratricopeptide repeat domain"/>
    <property type="match status" value="2"/>
</dbReference>
<feature type="compositionally biased region" description="Basic residues" evidence="5">
    <location>
        <begin position="18"/>
        <end position="28"/>
    </location>
</feature>
<evidence type="ECO:0000256" key="2">
    <source>
        <dbReference type="ARBA" id="ARBA00022552"/>
    </source>
</evidence>
<evidence type="ECO:0000256" key="3">
    <source>
        <dbReference type="ARBA" id="ARBA00022737"/>
    </source>
</evidence>
<dbReference type="InterPro" id="IPR003107">
    <property type="entry name" value="HAT"/>
</dbReference>
<accession>A0A976M3Q0</accession>
<gene>
    <name evidence="7" type="ORF">MACJ_000200</name>
</gene>
<dbReference type="AlphaFoldDB" id="A0A976M3Q0"/>
<dbReference type="InterPro" id="IPR045209">
    <property type="entry name" value="Rrp5"/>
</dbReference>
<dbReference type="OrthoDB" id="412781at2759"/>
<proteinExistence type="predicted"/>
<dbReference type="Pfam" id="PF23231">
    <property type="entry name" value="HAT_Syf1_CNRKL1_C"/>
    <property type="match status" value="1"/>
</dbReference>
<dbReference type="GO" id="GO:0006364">
    <property type="term" value="P:rRNA processing"/>
    <property type="evidence" value="ECO:0007669"/>
    <property type="project" value="UniProtKB-KW"/>
</dbReference>
<evidence type="ECO:0000259" key="6">
    <source>
        <dbReference type="Pfam" id="PF23231"/>
    </source>
</evidence>
<feature type="domain" description="Pre-mRNA-splicing factor Syf1/CRNKL1-like C-terminal HAT-repeats" evidence="6">
    <location>
        <begin position="283"/>
        <end position="371"/>
    </location>
</feature>
<keyword evidence="2" id="KW-0698">rRNA processing</keyword>
<reference evidence="7" key="1">
    <citation type="submission" date="2022-07" db="EMBL/GenBank/DDBJ databases">
        <title>Evaluation of T. orientalis genome assembly methods using nanopore sequencing and analysis of variation between genomes.</title>
        <authorList>
            <person name="Yam J."/>
            <person name="Micallef M.L."/>
            <person name="Liu M."/>
            <person name="Djordjevic S.P."/>
            <person name="Bogema D.R."/>
            <person name="Jenkins C."/>
        </authorList>
    </citation>
    <scope>NUCLEOTIDE SEQUENCE</scope>
    <source>
        <strain evidence="7">Fish Creek</strain>
    </source>
</reference>
<feature type="compositionally biased region" description="Basic and acidic residues" evidence="5">
    <location>
        <begin position="1"/>
        <end position="17"/>
    </location>
</feature>
<keyword evidence="4" id="KW-0539">Nucleus</keyword>
<feature type="compositionally biased region" description="Basic and acidic residues" evidence="5">
    <location>
        <begin position="42"/>
        <end position="53"/>
    </location>
</feature>
<keyword evidence="3" id="KW-0677">Repeat</keyword>
<dbReference type="Proteomes" id="UP000244803">
    <property type="component" value="Chromosome 1"/>
</dbReference>
<dbReference type="SMART" id="SM00386">
    <property type="entry name" value="HAT"/>
    <property type="match status" value="4"/>
</dbReference>
<dbReference type="GO" id="GO:0003723">
    <property type="term" value="F:RNA binding"/>
    <property type="evidence" value="ECO:0007669"/>
    <property type="project" value="TreeGrafter"/>
</dbReference>
<evidence type="ECO:0000256" key="4">
    <source>
        <dbReference type="ARBA" id="ARBA00023242"/>
    </source>
</evidence>
<dbReference type="PANTHER" id="PTHR23270">
    <property type="entry name" value="PROGRAMMED CELL DEATH PROTEIN 11 PRE-RRNA PROCESSING PROTEIN RRP5"/>
    <property type="match status" value="1"/>
</dbReference>
<dbReference type="EMBL" id="CP056065">
    <property type="protein sequence ID" value="UKJ87760.2"/>
    <property type="molecule type" value="Genomic_DNA"/>
</dbReference>
<evidence type="ECO:0000313" key="7">
    <source>
        <dbReference type="EMBL" id="UKJ87760.2"/>
    </source>
</evidence>
<organism evidence="7 8">
    <name type="scientific">Theileria orientalis</name>
    <dbReference type="NCBI Taxonomy" id="68886"/>
    <lineage>
        <taxon>Eukaryota</taxon>
        <taxon>Sar</taxon>
        <taxon>Alveolata</taxon>
        <taxon>Apicomplexa</taxon>
        <taxon>Aconoidasida</taxon>
        <taxon>Piroplasmida</taxon>
        <taxon>Theileriidae</taxon>
        <taxon>Theileria</taxon>
    </lineage>
</organism>